<dbReference type="InterPro" id="IPR000792">
    <property type="entry name" value="Tscrpt_reg_LuxR_C"/>
</dbReference>
<organism evidence="5 6">
    <name type="scientific">Pegethrix bostrychoides GSE-TBD4-15B</name>
    <dbReference type="NCBI Taxonomy" id="2839662"/>
    <lineage>
        <taxon>Bacteria</taxon>
        <taxon>Bacillati</taxon>
        <taxon>Cyanobacteriota</taxon>
        <taxon>Cyanophyceae</taxon>
        <taxon>Oculatellales</taxon>
        <taxon>Oculatellaceae</taxon>
        <taxon>Pegethrix</taxon>
    </lineage>
</organism>
<dbReference type="PROSITE" id="PS50043">
    <property type="entry name" value="HTH_LUXR_2"/>
    <property type="match status" value="1"/>
</dbReference>
<proteinExistence type="predicted"/>
<dbReference type="CDD" id="cd06170">
    <property type="entry name" value="LuxR_C_like"/>
    <property type="match status" value="1"/>
</dbReference>
<dbReference type="PANTHER" id="PTHR44688:SF25">
    <property type="entry name" value="HTH LUXR-TYPE DOMAIN-CONTAINING PROTEIN"/>
    <property type="match status" value="1"/>
</dbReference>
<accession>A0A951P996</accession>
<evidence type="ECO:0000256" key="3">
    <source>
        <dbReference type="ARBA" id="ARBA00023163"/>
    </source>
</evidence>
<evidence type="ECO:0000256" key="2">
    <source>
        <dbReference type="ARBA" id="ARBA00023125"/>
    </source>
</evidence>
<evidence type="ECO:0000313" key="6">
    <source>
        <dbReference type="Proteomes" id="UP000707356"/>
    </source>
</evidence>
<feature type="domain" description="HTH luxR-type" evidence="4">
    <location>
        <begin position="17"/>
        <end position="82"/>
    </location>
</feature>
<evidence type="ECO:0000256" key="1">
    <source>
        <dbReference type="ARBA" id="ARBA00023015"/>
    </source>
</evidence>
<dbReference type="PANTHER" id="PTHR44688">
    <property type="entry name" value="DNA-BINDING TRANSCRIPTIONAL ACTIVATOR DEVR_DOSR"/>
    <property type="match status" value="1"/>
</dbReference>
<keyword evidence="1" id="KW-0805">Transcription regulation</keyword>
<protein>
    <submittedName>
        <fullName evidence="5">DNA-binding response regulator</fullName>
    </submittedName>
</protein>
<dbReference type="GO" id="GO:0003677">
    <property type="term" value="F:DNA binding"/>
    <property type="evidence" value="ECO:0007669"/>
    <property type="project" value="UniProtKB-KW"/>
</dbReference>
<dbReference type="AlphaFoldDB" id="A0A951P996"/>
<dbReference type="Proteomes" id="UP000707356">
    <property type="component" value="Unassembled WGS sequence"/>
</dbReference>
<dbReference type="InterPro" id="IPR016032">
    <property type="entry name" value="Sig_transdc_resp-reg_C-effctor"/>
</dbReference>
<dbReference type="Pfam" id="PF00196">
    <property type="entry name" value="GerE"/>
    <property type="match status" value="1"/>
</dbReference>
<comment type="caution">
    <text evidence="5">The sequence shown here is derived from an EMBL/GenBank/DDBJ whole genome shotgun (WGS) entry which is preliminary data.</text>
</comment>
<reference evidence="5" key="2">
    <citation type="journal article" date="2022" name="Microbiol. Resour. Announc.">
        <title>Metagenome Sequencing to Explore Phylogenomics of Terrestrial Cyanobacteria.</title>
        <authorList>
            <person name="Ward R.D."/>
            <person name="Stajich J.E."/>
            <person name="Johansen J.R."/>
            <person name="Huntemann M."/>
            <person name="Clum A."/>
            <person name="Foster B."/>
            <person name="Foster B."/>
            <person name="Roux S."/>
            <person name="Palaniappan K."/>
            <person name="Varghese N."/>
            <person name="Mukherjee S."/>
            <person name="Reddy T.B.K."/>
            <person name="Daum C."/>
            <person name="Copeland A."/>
            <person name="Chen I.A."/>
            <person name="Ivanova N.N."/>
            <person name="Kyrpides N.C."/>
            <person name="Shapiro N."/>
            <person name="Eloe-Fadrosh E.A."/>
            <person name="Pietrasiak N."/>
        </authorList>
    </citation>
    <scope>NUCLEOTIDE SEQUENCE</scope>
    <source>
        <strain evidence="5">GSE-TBD4-15B</strain>
    </source>
</reference>
<sequence>MKSNKTQQEFYCRDLRSNQYPFHLSHREQEVLKLLVEGHSNSEMATLLHLSVSTIKTYIRSLMNKFAVEHRIQIAVFAVRHQMVE</sequence>
<evidence type="ECO:0000313" key="5">
    <source>
        <dbReference type="EMBL" id="MBW4464469.1"/>
    </source>
</evidence>
<reference evidence="5" key="1">
    <citation type="submission" date="2021-05" db="EMBL/GenBank/DDBJ databases">
        <authorList>
            <person name="Pietrasiak N."/>
            <person name="Ward R."/>
            <person name="Stajich J.E."/>
            <person name="Kurbessoian T."/>
        </authorList>
    </citation>
    <scope>NUCLEOTIDE SEQUENCE</scope>
    <source>
        <strain evidence="5">GSE-TBD4-15B</strain>
    </source>
</reference>
<keyword evidence="3" id="KW-0804">Transcription</keyword>
<dbReference type="InterPro" id="IPR036388">
    <property type="entry name" value="WH-like_DNA-bd_sf"/>
</dbReference>
<name>A0A951P996_9CYAN</name>
<dbReference type="EMBL" id="JAHHHV010000013">
    <property type="protein sequence ID" value="MBW4464469.1"/>
    <property type="molecule type" value="Genomic_DNA"/>
</dbReference>
<gene>
    <name evidence="5" type="ORF">KME07_03390</name>
</gene>
<dbReference type="GO" id="GO:0006355">
    <property type="term" value="P:regulation of DNA-templated transcription"/>
    <property type="evidence" value="ECO:0007669"/>
    <property type="project" value="InterPro"/>
</dbReference>
<dbReference type="SMART" id="SM00421">
    <property type="entry name" value="HTH_LUXR"/>
    <property type="match status" value="1"/>
</dbReference>
<dbReference type="PRINTS" id="PR00038">
    <property type="entry name" value="HTHLUXR"/>
</dbReference>
<dbReference type="Gene3D" id="1.10.10.10">
    <property type="entry name" value="Winged helix-like DNA-binding domain superfamily/Winged helix DNA-binding domain"/>
    <property type="match status" value="1"/>
</dbReference>
<keyword evidence="2 5" id="KW-0238">DNA-binding</keyword>
<dbReference type="SUPFAM" id="SSF46894">
    <property type="entry name" value="C-terminal effector domain of the bipartite response regulators"/>
    <property type="match status" value="1"/>
</dbReference>
<evidence type="ECO:0000259" key="4">
    <source>
        <dbReference type="PROSITE" id="PS50043"/>
    </source>
</evidence>